<evidence type="ECO:0000313" key="5">
    <source>
        <dbReference type="Proteomes" id="UP000613974"/>
    </source>
</evidence>
<protein>
    <submittedName>
        <fullName evidence="4">UPF0337 protein</fullName>
    </submittedName>
</protein>
<keyword evidence="5" id="KW-1185">Reference proteome</keyword>
<dbReference type="Pfam" id="PF05532">
    <property type="entry name" value="CsbD"/>
    <property type="match status" value="1"/>
</dbReference>
<feature type="region of interest" description="Disordered" evidence="2">
    <location>
        <begin position="1"/>
        <end position="57"/>
    </location>
</feature>
<dbReference type="InterPro" id="IPR036629">
    <property type="entry name" value="YjbJ_sf"/>
</dbReference>
<proteinExistence type="inferred from homology"/>
<evidence type="ECO:0000256" key="1">
    <source>
        <dbReference type="ARBA" id="ARBA00009129"/>
    </source>
</evidence>
<comment type="caution">
    <text evidence="4">The sequence shown here is derived from an EMBL/GenBank/DDBJ whole genome shotgun (WGS) entry which is preliminary data.</text>
</comment>
<dbReference type="Gene3D" id="1.10.1470.10">
    <property type="entry name" value="YjbJ"/>
    <property type="match status" value="1"/>
</dbReference>
<dbReference type="EMBL" id="BNEC01000005">
    <property type="protein sequence ID" value="GHI69255.1"/>
    <property type="molecule type" value="Genomic_DNA"/>
</dbReference>
<evidence type="ECO:0000313" key="4">
    <source>
        <dbReference type="EMBL" id="GHI69255.1"/>
    </source>
</evidence>
<sequence length="57" mass="6349">MSDKEKSRAKAEQAKGKLKETAGRAVGNERLTTEGRAEKAKGDARQAKEKMKDVFKR</sequence>
<gene>
    <name evidence="4" type="ORF">Snoj_31730</name>
</gene>
<dbReference type="GeneID" id="95587550"/>
<accession>A0ABQ3SN52</accession>
<comment type="similarity">
    <text evidence="1">Belongs to the UPF0337 (CsbD) family.</text>
</comment>
<evidence type="ECO:0000256" key="2">
    <source>
        <dbReference type="SAM" id="MobiDB-lite"/>
    </source>
</evidence>
<feature type="compositionally biased region" description="Basic and acidic residues" evidence="2">
    <location>
        <begin position="1"/>
        <end position="22"/>
    </location>
</feature>
<evidence type="ECO:0000259" key="3">
    <source>
        <dbReference type="Pfam" id="PF05532"/>
    </source>
</evidence>
<organism evidence="4 5">
    <name type="scientific">Streptomyces nojiriensis</name>
    <dbReference type="NCBI Taxonomy" id="66374"/>
    <lineage>
        <taxon>Bacteria</taxon>
        <taxon>Bacillati</taxon>
        <taxon>Actinomycetota</taxon>
        <taxon>Actinomycetes</taxon>
        <taxon>Kitasatosporales</taxon>
        <taxon>Streptomycetaceae</taxon>
        <taxon>Streptomyces</taxon>
    </lineage>
</organism>
<dbReference type="Proteomes" id="UP000613974">
    <property type="component" value="Unassembled WGS sequence"/>
</dbReference>
<feature type="domain" description="CsbD-like" evidence="3">
    <location>
        <begin position="8"/>
        <end position="57"/>
    </location>
</feature>
<name>A0ABQ3SN52_9ACTN</name>
<dbReference type="SUPFAM" id="SSF69047">
    <property type="entry name" value="Hypothetical protein YjbJ"/>
    <property type="match status" value="1"/>
</dbReference>
<feature type="compositionally biased region" description="Basic and acidic residues" evidence="2">
    <location>
        <begin position="31"/>
        <end position="57"/>
    </location>
</feature>
<dbReference type="InterPro" id="IPR008462">
    <property type="entry name" value="CsbD"/>
</dbReference>
<reference evidence="5" key="1">
    <citation type="submission" date="2023-07" db="EMBL/GenBank/DDBJ databases">
        <title>Whole genome shotgun sequence of Streptomyces nojiriensis NBRC 13794.</title>
        <authorList>
            <person name="Komaki H."/>
            <person name="Tamura T."/>
        </authorList>
    </citation>
    <scope>NUCLEOTIDE SEQUENCE [LARGE SCALE GENOMIC DNA]</scope>
    <source>
        <strain evidence="5">NBRC 13794</strain>
    </source>
</reference>
<dbReference type="RefSeq" id="WP_078909548.1">
    <property type="nucleotide sequence ID" value="NZ_BMRL01000013.1"/>
</dbReference>